<accession>A0A5P8KCG1</accession>
<sequence>MAFPSTPLDIRTELRLDGVWTDISGDVYVRDVKAIDHGRRDMGSRTDPGSLTLTLNNRDGKYTTRNPESPYWGLLGPNTGIRVSVPGDVRYLELTGAETSYASTPDHASLDITGDVDLRWEGEANWYGPGAVMLIGKWGAAGQRSYHMRLQDGSLYMQVHYGSSTFVFTAQPLPVLPDRAALRTVLDADNGAGGWSMTHYWAPTIAGPWTQIADTFSFTDIGPITVHTSTTPLTVSPSHLAVTPPRRPFEGKVYAAQVWGAGVLVASPDFTAQPLGTTGFTDSAGRDWSYNGTARISERAYRFHGEISTWPKEWVPGGSDVWCSVEASGVLRRYDQGTKALNSTLRRRIPSGNPIAYWHFEEDRESSRAYSPIAGVAAASVTGVEWASLDTLPSSKPLPKLSAAATLSAIVPDHDPGGQWHVEFVYNADDTAPVADTEIVSVSATGTVRRWSLNLRNGSARVIGYDASGTAVVNQSVAVGGDVFHNWVRLRFYVSEDAGTVTWTLAFQDPGGDAGGIARTVAGTVGRVTAITANWGAATEGWGFGHLSVLPDAGSTLYTGSDTGYAGETAWLRLRRLASEEGLPMARIPGRLTPERVGPQRPEELLELLHQAAEADGGMLIEDRDRLGLVLRERSSMYTQEPRLVLDCTMPGLDDENLRPAEEADSVRNDITVKRAGGSEGRAVKTDGKFAVDRIGSYDTAPELSLFADTQTEPIAYWLLHLLTYDGARYPKVTVMLHKPGAQTLIPGVLALREGDLIRITNLPGYVEFGHLDLIVQGWHEELDLHRWTITFNCSPGGPLRLATTNTVHEGFEDALYDVTITGGGSLPWTRTSAQKHSGTYSLRSGAIANNQTSDAALVLPAAASSFSFWYRTSSEASGPGFEGDRLLVLVDGVQVLRAQGAVGWTKFTVDVTGKSAVVFRYAKDNSATAGEDAVYIDDLRIVVGSHAPAKANTDGSQLDVGVDADDGTLSVNVTAGPRWTTDANEMPILIEVGGEQILVTAISGTSNPQTFTVGARSYNGVTKSHAADAPVALAYPAIASL</sequence>
<keyword evidence="2" id="KW-1185">Reference proteome</keyword>
<dbReference type="RefSeq" id="WP_152172041.1">
    <property type="nucleotide sequence ID" value="NZ_CP045096.1"/>
</dbReference>
<dbReference type="AlphaFoldDB" id="A0A5P8KCG1"/>
<dbReference type="Proteomes" id="UP000327294">
    <property type="component" value="Chromosome"/>
</dbReference>
<dbReference type="KEGG" id="sphv:F9278_36135"/>
<proteinExistence type="predicted"/>
<dbReference type="Gene3D" id="2.60.120.260">
    <property type="entry name" value="Galactose-binding domain-like"/>
    <property type="match status" value="1"/>
</dbReference>
<gene>
    <name evidence="1" type="ORF">F9278_36135</name>
</gene>
<protein>
    <submittedName>
        <fullName evidence="1">Uncharacterized protein</fullName>
    </submittedName>
</protein>
<name>A0A5P8KCG1_9ACTN</name>
<organism evidence="1 2">
    <name type="scientific">Streptomyces phaeolivaceus</name>
    <dbReference type="NCBI Taxonomy" id="2653200"/>
    <lineage>
        <taxon>Bacteria</taxon>
        <taxon>Bacillati</taxon>
        <taxon>Actinomycetota</taxon>
        <taxon>Actinomycetes</taxon>
        <taxon>Kitasatosporales</taxon>
        <taxon>Streptomycetaceae</taxon>
        <taxon>Streptomyces</taxon>
    </lineage>
</organism>
<evidence type="ECO:0000313" key="1">
    <source>
        <dbReference type="EMBL" id="QFR00711.1"/>
    </source>
</evidence>
<evidence type="ECO:0000313" key="2">
    <source>
        <dbReference type="Proteomes" id="UP000327294"/>
    </source>
</evidence>
<dbReference type="EMBL" id="CP045096">
    <property type="protein sequence ID" value="QFR00711.1"/>
    <property type="molecule type" value="Genomic_DNA"/>
</dbReference>
<reference evidence="1 2" key="1">
    <citation type="submission" date="2019-10" db="EMBL/GenBank/DDBJ databases">
        <title>Streptomyces sp. strain GY16 isolated from leaves of Broussonetia papyrifera.</title>
        <authorList>
            <person name="Mo P."/>
        </authorList>
    </citation>
    <scope>NUCLEOTIDE SEQUENCE [LARGE SCALE GENOMIC DNA]</scope>
    <source>
        <strain evidence="1 2">GY16</strain>
    </source>
</reference>